<keyword evidence="2" id="KW-0328">Glycosyltransferase</keyword>
<evidence type="ECO:0000256" key="7">
    <source>
        <dbReference type="SAM" id="Phobius"/>
    </source>
</evidence>
<dbReference type="CDD" id="cd04187">
    <property type="entry name" value="DPM1_like_bac"/>
    <property type="match status" value="1"/>
</dbReference>
<evidence type="ECO:0008006" key="12">
    <source>
        <dbReference type="Google" id="ProtNLM"/>
    </source>
</evidence>
<dbReference type="InterPro" id="IPR050256">
    <property type="entry name" value="Glycosyltransferase_2"/>
</dbReference>
<comment type="caution">
    <text evidence="10">The sequence shown here is derived from an EMBL/GenBank/DDBJ whole genome shotgun (WGS) entry which is preliminary data.</text>
</comment>
<feature type="transmembrane region" description="Helical" evidence="7">
    <location>
        <begin position="420"/>
        <end position="439"/>
    </location>
</feature>
<evidence type="ECO:0000256" key="3">
    <source>
        <dbReference type="ARBA" id="ARBA00022679"/>
    </source>
</evidence>
<evidence type="ECO:0000256" key="2">
    <source>
        <dbReference type="ARBA" id="ARBA00022676"/>
    </source>
</evidence>
<comment type="subcellular location">
    <subcellularLocation>
        <location evidence="1">Membrane</location>
        <topology evidence="1">Multi-pass membrane protein</topology>
    </subcellularLocation>
</comment>
<dbReference type="GO" id="GO:0005886">
    <property type="term" value="C:plasma membrane"/>
    <property type="evidence" value="ECO:0007669"/>
    <property type="project" value="TreeGrafter"/>
</dbReference>
<feature type="domain" description="Glycosyltransferase 2-like" evidence="8">
    <location>
        <begin position="151"/>
        <end position="318"/>
    </location>
</feature>
<dbReference type="Proteomes" id="UP000249396">
    <property type="component" value="Unassembled WGS sequence"/>
</dbReference>
<evidence type="ECO:0000256" key="1">
    <source>
        <dbReference type="ARBA" id="ARBA00004141"/>
    </source>
</evidence>
<dbReference type="SUPFAM" id="SSF53448">
    <property type="entry name" value="Nucleotide-diphospho-sugar transferases"/>
    <property type="match status" value="1"/>
</dbReference>
<feature type="transmembrane region" description="Helical" evidence="7">
    <location>
        <begin position="7"/>
        <end position="25"/>
    </location>
</feature>
<sequence>MTLIRYLLVGIVNTLVGLGTIYLAMYFLQMGVASSNAFGYLIGIMVSFALNKKWTFKSQDHPVYSFLRYLLVLLVAYVANLETVLFANSHFELNAYLSQALGIIPYTAIGFMGSRYFAFRERRGIQPTLEQANKSRTVKKASLTTRMTELSIVVPCYNEEAVLPETVQRLTELLQYLINKGKVTLDSCVYYVDDGSRDGTWSLIETLSKTNSFVRGIKLSRNLGHQNALLAGLLTVKGEVVISVDADLQDDLAAIEEMLDDYAAGYDIVYGVRSSRKTDTFFKNFTAIAYYRLLGIMGVEIIYNHADYRLMSRRVIDALREFGEVNLFLRGIIPQLGFSNTIVYYERADRFAGESKYPLKKMLSLAWQGITSFSNVPLKFITGLGLLVSLISFAVTIWAIWIKLFTELAIPGWASTVLPIYFLGGIQLLCLGIIGEYLAKIYMETKRRPRYIIEKTTGNL</sequence>
<dbReference type="GO" id="GO:0000271">
    <property type="term" value="P:polysaccharide biosynthetic process"/>
    <property type="evidence" value="ECO:0007669"/>
    <property type="project" value="InterPro"/>
</dbReference>
<dbReference type="PANTHER" id="PTHR48090">
    <property type="entry name" value="UNDECAPRENYL-PHOSPHATE 4-DEOXY-4-FORMAMIDO-L-ARABINOSE TRANSFERASE-RELATED"/>
    <property type="match status" value="1"/>
</dbReference>
<dbReference type="Pfam" id="PF00535">
    <property type="entry name" value="Glycos_transf_2"/>
    <property type="match status" value="1"/>
</dbReference>
<dbReference type="EMBL" id="QJPH01000357">
    <property type="protein sequence ID" value="PZN76591.1"/>
    <property type="molecule type" value="Genomic_DNA"/>
</dbReference>
<feature type="domain" description="GtrA/DPMS transmembrane" evidence="9">
    <location>
        <begin position="5"/>
        <end position="119"/>
    </location>
</feature>
<feature type="transmembrane region" description="Helical" evidence="7">
    <location>
        <begin position="93"/>
        <end position="113"/>
    </location>
</feature>
<evidence type="ECO:0000313" key="10">
    <source>
        <dbReference type="EMBL" id="PZN76591.1"/>
    </source>
</evidence>
<feature type="transmembrane region" description="Helical" evidence="7">
    <location>
        <begin position="380"/>
        <end position="400"/>
    </location>
</feature>
<evidence type="ECO:0000256" key="5">
    <source>
        <dbReference type="ARBA" id="ARBA00022989"/>
    </source>
</evidence>
<name>A0A2W4QWW5_9GAMM</name>
<gene>
    <name evidence="10" type="ORF">DM484_16185</name>
</gene>
<evidence type="ECO:0000256" key="6">
    <source>
        <dbReference type="ARBA" id="ARBA00023136"/>
    </source>
</evidence>
<evidence type="ECO:0000259" key="9">
    <source>
        <dbReference type="Pfam" id="PF04138"/>
    </source>
</evidence>
<keyword evidence="6 7" id="KW-0472">Membrane</keyword>
<feature type="transmembrane region" description="Helical" evidence="7">
    <location>
        <begin position="66"/>
        <end position="87"/>
    </location>
</feature>
<keyword evidence="5 7" id="KW-1133">Transmembrane helix</keyword>
<protein>
    <recommendedName>
        <fullName evidence="12">Glycosyltransferase</fullName>
    </recommendedName>
</protein>
<accession>A0A2W4QWW5</accession>
<evidence type="ECO:0000256" key="4">
    <source>
        <dbReference type="ARBA" id="ARBA00022692"/>
    </source>
</evidence>
<keyword evidence="3" id="KW-0808">Transferase</keyword>
<dbReference type="AlphaFoldDB" id="A0A2W4QWW5"/>
<dbReference type="PANTHER" id="PTHR48090:SF1">
    <property type="entry name" value="PROPHAGE BACTOPRENOL GLUCOSYL TRANSFERASE HOMOLOG"/>
    <property type="match status" value="1"/>
</dbReference>
<dbReference type="InterPro" id="IPR001173">
    <property type="entry name" value="Glyco_trans_2-like"/>
</dbReference>
<proteinExistence type="predicted"/>
<dbReference type="Pfam" id="PF04138">
    <property type="entry name" value="GtrA_DPMS_TM"/>
    <property type="match status" value="1"/>
</dbReference>
<evidence type="ECO:0000259" key="8">
    <source>
        <dbReference type="Pfam" id="PF00535"/>
    </source>
</evidence>
<dbReference type="Gene3D" id="3.90.550.10">
    <property type="entry name" value="Spore Coat Polysaccharide Biosynthesis Protein SpsA, Chain A"/>
    <property type="match status" value="1"/>
</dbReference>
<evidence type="ECO:0000313" key="11">
    <source>
        <dbReference type="Proteomes" id="UP000249396"/>
    </source>
</evidence>
<dbReference type="InterPro" id="IPR007267">
    <property type="entry name" value="GtrA_DPMS_TM"/>
</dbReference>
<reference evidence="10 11" key="1">
    <citation type="journal article" date="2018" name="Aquat. Microb. Ecol.">
        <title>Gammaproteobacterial methanotrophs dominate.</title>
        <authorList>
            <person name="Rissanen A.J."/>
            <person name="Saarenheimo J."/>
            <person name="Tiirola M."/>
            <person name="Peura S."/>
            <person name="Aalto S.L."/>
            <person name="Karvinen A."/>
            <person name="Nykanen H."/>
        </authorList>
    </citation>
    <scope>NUCLEOTIDE SEQUENCE [LARGE SCALE GENOMIC DNA]</scope>
    <source>
        <strain evidence="10">AMbin10</strain>
    </source>
</reference>
<dbReference type="InterPro" id="IPR029044">
    <property type="entry name" value="Nucleotide-diphossugar_trans"/>
</dbReference>
<dbReference type="GO" id="GO:0016757">
    <property type="term" value="F:glycosyltransferase activity"/>
    <property type="evidence" value="ECO:0007669"/>
    <property type="project" value="UniProtKB-KW"/>
</dbReference>
<keyword evidence="4 7" id="KW-0812">Transmembrane</keyword>
<organism evidence="10 11">
    <name type="scientific">Candidatus Methylumidiphilus alinenensis</name>
    <dbReference type="NCBI Taxonomy" id="2202197"/>
    <lineage>
        <taxon>Bacteria</taxon>
        <taxon>Pseudomonadati</taxon>
        <taxon>Pseudomonadota</taxon>
        <taxon>Gammaproteobacteria</taxon>
        <taxon>Methylococcales</taxon>
        <taxon>Candidatus Methylumidiphilus</taxon>
    </lineage>
</organism>
<feature type="transmembrane region" description="Helical" evidence="7">
    <location>
        <begin position="37"/>
        <end position="54"/>
    </location>
</feature>